<protein>
    <submittedName>
        <fullName evidence="2">HABP4_PAI-RBP1 domain-containing protein</fullName>
    </submittedName>
</protein>
<reference evidence="2" key="1">
    <citation type="submission" date="2016-11" db="UniProtKB">
        <authorList>
            <consortium name="WormBaseParasite"/>
        </authorList>
    </citation>
    <scope>IDENTIFICATION</scope>
    <source>
        <strain evidence="2">KR3021</strain>
    </source>
</reference>
<sequence>MSRRKARGIEVDGLDTDVELAEEEEMASKILYKRRANSAAVANPARLKDAEDLSEVEEEAIEKMGKAMASKEKELTVKVKEAASIPSKDWDADHKSSVGQKERAERPNATRRLTLAELKAQCGEKLTNNHLSF</sequence>
<organism evidence="1 2">
    <name type="scientific">Rhabditophanes sp. KR3021</name>
    <dbReference type="NCBI Taxonomy" id="114890"/>
    <lineage>
        <taxon>Eukaryota</taxon>
        <taxon>Metazoa</taxon>
        <taxon>Ecdysozoa</taxon>
        <taxon>Nematoda</taxon>
        <taxon>Chromadorea</taxon>
        <taxon>Rhabditida</taxon>
        <taxon>Tylenchina</taxon>
        <taxon>Panagrolaimomorpha</taxon>
        <taxon>Strongyloidoidea</taxon>
        <taxon>Alloionematidae</taxon>
        <taxon>Rhabditophanes</taxon>
    </lineage>
</organism>
<dbReference type="Proteomes" id="UP000095286">
    <property type="component" value="Unplaced"/>
</dbReference>
<dbReference type="WBParaSite" id="RSKR_0000902150.1">
    <property type="protein sequence ID" value="RSKR_0000902150.1"/>
    <property type="gene ID" value="RSKR_0000902150"/>
</dbReference>
<accession>A0AC35UAM7</accession>
<evidence type="ECO:0000313" key="1">
    <source>
        <dbReference type="Proteomes" id="UP000095286"/>
    </source>
</evidence>
<proteinExistence type="predicted"/>
<name>A0AC35UAM7_9BILA</name>
<evidence type="ECO:0000313" key="2">
    <source>
        <dbReference type="WBParaSite" id="RSKR_0000902150.1"/>
    </source>
</evidence>